<comment type="similarity">
    <text evidence="1 2">Belongs to the small heat shock protein (HSP20) family.</text>
</comment>
<evidence type="ECO:0000313" key="7">
    <source>
        <dbReference type="Proteomes" id="UP000015101"/>
    </source>
</evidence>
<evidence type="ECO:0000313" key="5">
    <source>
        <dbReference type="EMBL" id="ESO06313.1"/>
    </source>
</evidence>
<proteinExistence type="inferred from homology"/>
<sequence length="402" mass="45440">MSNRLPIFHDNMNFQDRGDQMLRDMKLQMDNDFMRGFGRPFRSTLPHQPPSWFGPNDSMDRDFFHLRPTHTFPSSTFDSKVGMMPGMSSPGQMEVLDPKTVNNLFLEDPENKSRLFQMSFDVKDYDPKAIQVRVEDKCLVVEAKQSEVKEGGTKVAREFCRKIQLPPEIDPEKLSSTLSSDGILSVKAPVPPQYHHVQSGNGSSTFPHATMQQQQLHMPQQQFPSNNNTFVTTFKTSPPSYQQQQQQRVPFSSAPPDFPDFSPPAFPVITNTPLAQPPFISPPSSTLTSNSSNFTVPVLSADITTKDRPMFTVLADGSRKRMDLLLDLGRQYTADNIMVRFDDRSRRLTIEASKEERDSSGKVSRSQTQKQYDLAENIEPSSIQAIMKPEGLLHISALTSIY</sequence>
<dbReference type="GO" id="GO:0042026">
    <property type="term" value="P:protein refolding"/>
    <property type="evidence" value="ECO:0000318"/>
    <property type="project" value="GO_Central"/>
</dbReference>
<dbReference type="InterPro" id="IPR008978">
    <property type="entry name" value="HSP20-like_chaperone"/>
</dbReference>
<dbReference type="SUPFAM" id="SSF49764">
    <property type="entry name" value="HSP20-like chaperones"/>
    <property type="match status" value="1"/>
</dbReference>
<dbReference type="STRING" id="6412.T1FPV8"/>
<reference evidence="5 7" key="2">
    <citation type="journal article" date="2013" name="Nature">
        <title>Insights into bilaterian evolution from three spiralian genomes.</title>
        <authorList>
            <person name="Simakov O."/>
            <person name="Marletaz F."/>
            <person name="Cho S.J."/>
            <person name="Edsinger-Gonzales E."/>
            <person name="Havlak P."/>
            <person name="Hellsten U."/>
            <person name="Kuo D.H."/>
            <person name="Larsson T."/>
            <person name="Lv J."/>
            <person name="Arendt D."/>
            <person name="Savage R."/>
            <person name="Osoegawa K."/>
            <person name="de Jong P."/>
            <person name="Grimwood J."/>
            <person name="Chapman J.A."/>
            <person name="Shapiro H."/>
            <person name="Aerts A."/>
            <person name="Otillar R.P."/>
            <person name="Terry A.Y."/>
            <person name="Boore J.L."/>
            <person name="Grigoriev I.V."/>
            <person name="Lindberg D.R."/>
            <person name="Seaver E.C."/>
            <person name="Weisblat D.A."/>
            <person name="Putnam N.H."/>
            <person name="Rokhsar D.S."/>
        </authorList>
    </citation>
    <scope>NUCLEOTIDE SEQUENCE</scope>
</reference>
<dbReference type="RefSeq" id="XP_009015681.1">
    <property type="nucleotide sequence ID" value="XM_009017433.1"/>
</dbReference>
<dbReference type="HOGENOM" id="CLU_685658_0_0_1"/>
<dbReference type="eggNOG" id="KOG3591">
    <property type="taxonomic scope" value="Eukaryota"/>
</dbReference>
<name>T1FPV8_HELRO</name>
<dbReference type="CTD" id="20210855"/>
<dbReference type="EMBL" id="AMQM01000603">
    <property type="status" value="NOT_ANNOTATED_CDS"/>
    <property type="molecule type" value="Genomic_DNA"/>
</dbReference>
<dbReference type="InParanoid" id="T1FPV8"/>
<dbReference type="GO" id="GO:0005737">
    <property type="term" value="C:cytoplasm"/>
    <property type="evidence" value="ECO:0000318"/>
    <property type="project" value="GO_Central"/>
</dbReference>
<dbReference type="GO" id="GO:0005634">
    <property type="term" value="C:nucleus"/>
    <property type="evidence" value="ECO:0000318"/>
    <property type="project" value="GO_Central"/>
</dbReference>
<gene>
    <name evidence="6" type="primary">20210855</name>
    <name evidence="5" type="ORF">HELRODRAFT_188325</name>
</gene>
<feature type="domain" description="SHSP" evidence="4">
    <location>
        <begin position="95"/>
        <end position="205"/>
    </location>
</feature>
<dbReference type="PROSITE" id="PS01031">
    <property type="entry name" value="SHSP"/>
    <property type="match status" value="1"/>
</dbReference>
<dbReference type="PANTHER" id="PTHR45640:SF26">
    <property type="entry name" value="RE23625P"/>
    <property type="match status" value="1"/>
</dbReference>
<evidence type="ECO:0000259" key="4">
    <source>
        <dbReference type="PROSITE" id="PS01031"/>
    </source>
</evidence>
<dbReference type="PANTHER" id="PTHR45640">
    <property type="entry name" value="HEAT SHOCK PROTEIN HSP-12.2-RELATED"/>
    <property type="match status" value="1"/>
</dbReference>
<dbReference type="KEGG" id="hro:HELRODRAFT_188325"/>
<dbReference type="EnsemblMetazoa" id="HelroT188325">
    <property type="protein sequence ID" value="HelroP188325"/>
    <property type="gene ID" value="HelroG188325"/>
</dbReference>
<accession>T1FPV8</accession>
<feature type="compositionally biased region" description="Polar residues" evidence="3">
    <location>
        <begin position="361"/>
        <end position="371"/>
    </location>
</feature>
<reference evidence="7" key="1">
    <citation type="submission" date="2012-12" db="EMBL/GenBank/DDBJ databases">
        <authorList>
            <person name="Hellsten U."/>
            <person name="Grimwood J."/>
            <person name="Chapman J.A."/>
            <person name="Shapiro H."/>
            <person name="Aerts A."/>
            <person name="Otillar R.P."/>
            <person name="Terry A.Y."/>
            <person name="Boore J.L."/>
            <person name="Simakov O."/>
            <person name="Marletaz F."/>
            <person name="Cho S.-J."/>
            <person name="Edsinger-Gonzales E."/>
            <person name="Havlak P."/>
            <person name="Kuo D.-H."/>
            <person name="Larsson T."/>
            <person name="Lv J."/>
            <person name="Arendt D."/>
            <person name="Savage R."/>
            <person name="Osoegawa K."/>
            <person name="de Jong P."/>
            <person name="Lindberg D.R."/>
            <person name="Seaver E.C."/>
            <person name="Weisblat D.A."/>
            <person name="Putnam N.H."/>
            <person name="Grigoriev I.V."/>
            <person name="Rokhsar D.S."/>
        </authorList>
    </citation>
    <scope>NUCLEOTIDE SEQUENCE</scope>
</reference>
<dbReference type="InterPro" id="IPR002068">
    <property type="entry name" value="A-crystallin/Hsp20_dom"/>
</dbReference>
<dbReference type="EMBL" id="KB096324">
    <property type="protein sequence ID" value="ESO06313.1"/>
    <property type="molecule type" value="Genomic_DNA"/>
</dbReference>
<dbReference type="Gene3D" id="2.60.40.790">
    <property type="match status" value="2"/>
</dbReference>
<dbReference type="CDD" id="cd06526">
    <property type="entry name" value="metazoan_ACD"/>
    <property type="match status" value="2"/>
</dbReference>
<evidence type="ECO:0000256" key="2">
    <source>
        <dbReference type="RuleBase" id="RU003616"/>
    </source>
</evidence>
<dbReference type="Pfam" id="PF00011">
    <property type="entry name" value="HSP20"/>
    <property type="match status" value="2"/>
</dbReference>
<evidence type="ECO:0000256" key="1">
    <source>
        <dbReference type="PROSITE-ProRule" id="PRU00285"/>
    </source>
</evidence>
<dbReference type="GeneID" id="20210855"/>
<feature type="region of interest" description="Disordered" evidence="3">
    <location>
        <begin position="352"/>
        <end position="371"/>
    </location>
</feature>
<dbReference type="OrthoDB" id="1431247at2759"/>
<evidence type="ECO:0000256" key="3">
    <source>
        <dbReference type="SAM" id="MobiDB-lite"/>
    </source>
</evidence>
<dbReference type="AlphaFoldDB" id="T1FPV8"/>
<dbReference type="Proteomes" id="UP000015101">
    <property type="component" value="Unassembled WGS sequence"/>
</dbReference>
<keyword evidence="7" id="KW-1185">Reference proteome</keyword>
<organism evidence="6 7">
    <name type="scientific">Helobdella robusta</name>
    <name type="common">Californian leech</name>
    <dbReference type="NCBI Taxonomy" id="6412"/>
    <lineage>
        <taxon>Eukaryota</taxon>
        <taxon>Metazoa</taxon>
        <taxon>Spiralia</taxon>
        <taxon>Lophotrochozoa</taxon>
        <taxon>Annelida</taxon>
        <taxon>Clitellata</taxon>
        <taxon>Hirudinea</taxon>
        <taxon>Rhynchobdellida</taxon>
        <taxon>Glossiphoniidae</taxon>
        <taxon>Helobdella</taxon>
    </lineage>
</organism>
<protein>
    <recommendedName>
        <fullName evidence="4">SHSP domain-containing protein</fullName>
    </recommendedName>
</protein>
<evidence type="ECO:0000313" key="6">
    <source>
        <dbReference type="EnsemblMetazoa" id="HelroP188325"/>
    </source>
</evidence>
<dbReference type="GO" id="GO:0051082">
    <property type="term" value="F:unfolded protein binding"/>
    <property type="evidence" value="ECO:0000318"/>
    <property type="project" value="GO_Central"/>
</dbReference>
<reference evidence="6" key="3">
    <citation type="submission" date="2015-06" db="UniProtKB">
        <authorList>
            <consortium name="EnsemblMetazoa"/>
        </authorList>
    </citation>
    <scope>IDENTIFICATION</scope>
</reference>
<dbReference type="InterPro" id="IPR001436">
    <property type="entry name" value="Alpha-crystallin/sHSP_animal"/>
</dbReference>
<dbReference type="GO" id="GO:0009408">
    <property type="term" value="P:response to heat"/>
    <property type="evidence" value="ECO:0000318"/>
    <property type="project" value="GO_Central"/>
</dbReference>